<sequence>MLGAFLTPTLRDRLLSDAAEEESFDRVGNHWLLRKSAAVAFAQGHFQLSFGKRSSKYYEVLQNWTGGPRFPSFFDTVDDFRPASFVDRSSSNVKTPNRFALQILSHFATPIRWTYISEEIARKRRNQRRAWLPSPFSSILSFLSETGTAISRTVWLCMPGRMRIRIYRRLASLGARMHGVTDSPKVQQLPFGLYLKMVSLARRESLVNEHAALELVRRQTDLPVPRALDLVSDSSDIYLLTTRIPGHKLGLCIDVMSDEDTAALVRDLRRHMIALRAIPGPPGWKHAIANAAGGPCFDYRINAARSYDEEQGETVGPFLSEDDFNETLRCGALPEVVHRGGHDIVFTHGDLNMRNVLVDGHGRLTGIVDWENAGWFPEYWDYTKAYFVTKLNQRWLRMVDDVFGQFGDFQLESETERKLWNYCF</sequence>
<keyword evidence="2" id="KW-0418">Kinase</keyword>
<evidence type="ECO:0000313" key="3">
    <source>
        <dbReference type="Proteomes" id="UP001304895"/>
    </source>
</evidence>
<name>A0AAN6ZBQ1_9PEZI</name>
<keyword evidence="2" id="KW-0808">Transferase</keyword>
<dbReference type="PANTHER" id="PTHR21310:SF58">
    <property type="entry name" value="AMINOGLYCOSIDE PHOSPHOTRANSFERASE DOMAIN-CONTAINING PROTEIN"/>
    <property type="match status" value="1"/>
</dbReference>
<dbReference type="EMBL" id="MU853420">
    <property type="protein sequence ID" value="KAK4132066.1"/>
    <property type="molecule type" value="Genomic_DNA"/>
</dbReference>
<dbReference type="Pfam" id="PF01636">
    <property type="entry name" value="APH"/>
    <property type="match status" value="1"/>
</dbReference>
<dbReference type="InterPro" id="IPR002575">
    <property type="entry name" value="Aminoglycoside_PTrfase"/>
</dbReference>
<dbReference type="Gene3D" id="3.90.1200.10">
    <property type="match status" value="1"/>
</dbReference>
<evidence type="ECO:0000313" key="2">
    <source>
        <dbReference type="EMBL" id="KAK4132066.1"/>
    </source>
</evidence>
<dbReference type="SUPFAM" id="SSF56112">
    <property type="entry name" value="Protein kinase-like (PK-like)"/>
    <property type="match status" value="1"/>
</dbReference>
<dbReference type="InterPro" id="IPR011009">
    <property type="entry name" value="Kinase-like_dom_sf"/>
</dbReference>
<dbReference type="PANTHER" id="PTHR21310">
    <property type="entry name" value="AMINOGLYCOSIDE PHOSPHOTRANSFERASE-RELATED-RELATED"/>
    <property type="match status" value="1"/>
</dbReference>
<gene>
    <name evidence="2" type="ORF">BT67DRAFT_444187</name>
</gene>
<protein>
    <submittedName>
        <fullName evidence="2">Kinase-like protein</fullName>
    </submittedName>
</protein>
<dbReference type="GO" id="GO:0016301">
    <property type="term" value="F:kinase activity"/>
    <property type="evidence" value="ECO:0007669"/>
    <property type="project" value="UniProtKB-KW"/>
</dbReference>
<dbReference type="InterPro" id="IPR051678">
    <property type="entry name" value="AGP_Transferase"/>
</dbReference>
<dbReference type="AlphaFoldDB" id="A0AAN6ZBQ1"/>
<dbReference type="Proteomes" id="UP001304895">
    <property type="component" value="Unassembled WGS sequence"/>
</dbReference>
<accession>A0AAN6ZBQ1</accession>
<reference evidence="2" key="1">
    <citation type="journal article" date="2023" name="Mol. Phylogenet. Evol.">
        <title>Genome-scale phylogeny and comparative genomics of the fungal order Sordariales.</title>
        <authorList>
            <person name="Hensen N."/>
            <person name="Bonometti L."/>
            <person name="Westerberg I."/>
            <person name="Brannstrom I.O."/>
            <person name="Guillou S."/>
            <person name="Cros-Aarteil S."/>
            <person name="Calhoun S."/>
            <person name="Haridas S."/>
            <person name="Kuo A."/>
            <person name="Mondo S."/>
            <person name="Pangilinan J."/>
            <person name="Riley R."/>
            <person name="LaButti K."/>
            <person name="Andreopoulos B."/>
            <person name="Lipzen A."/>
            <person name="Chen C."/>
            <person name="Yan M."/>
            <person name="Daum C."/>
            <person name="Ng V."/>
            <person name="Clum A."/>
            <person name="Steindorff A."/>
            <person name="Ohm R.A."/>
            <person name="Martin F."/>
            <person name="Silar P."/>
            <person name="Natvig D.O."/>
            <person name="Lalanne C."/>
            <person name="Gautier V."/>
            <person name="Ament-Velasquez S.L."/>
            <person name="Kruys A."/>
            <person name="Hutchinson M.I."/>
            <person name="Powell A.J."/>
            <person name="Barry K."/>
            <person name="Miller A.N."/>
            <person name="Grigoriev I.V."/>
            <person name="Debuchy R."/>
            <person name="Gladieux P."/>
            <person name="Hiltunen Thoren M."/>
            <person name="Johannesson H."/>
        </authorList>
    </citation>
    <scope>NUCLEOTIDE SEQUENCE</scope>
    <source>
        <strain evidence="2">CBS 123565</strain>
    </source>
</reference>
<comment type="caution">
    <text evidence="2">The sequence shown here is derived from an EMBL/GenBank/DDBJ whole genome shotgun (WGS) entry which is preliminary data.</text>
</comment>
<evidence type="ECO:0000259" key="1">
    <source>
        <dbReference type="Pfam" id="PF01636"/>
    </source>
</evidence>
<reference evidence="2" key="2">
    <citation type="submission" date="2023-05" db="EMBL/GenBank/DDBJ databases">
        <authorList>
            <consortium name="Lawrence Berkeley National Laboratory"/>
            <person name="Steindorff A."/>
            <person name="Hensen N."/>
            <person name="Bonometti L."/>
            <person name="Westerberg I."/>
            <person name="Brannstrom I.O."/>
            <person name="Guillou S."/>
            <person name="Cros-Aarteil S."/>
            <person name="Calhoun S."/>
            <person name="Haridas S."/>
            <person name="Kuo A."/>
            <person name="Mondo S."/>
            <person name="Pangilinan J."/>
            <person name="Riley R."/>
            <person name="Labutti K."/>
            <person name="Andreopoulos B."/>
            <person name="Lipzen A."/>
            <person name="Chen C."/>
            <person name="Yanf M."/>
            <person name="Daum C."/>
            <person name="Ng V."/>
            <person name="Clum A."/>
            <person name="Ohm R."/>
            <person name="Martin F."/>
            <person name="Silar P."/>
            <person name="Natvig D."/>
            <person name="Lalanne C."/>
            <person name="Gautier V."/>
            <person name="Ament-Velasquez S.L."/>
            <person name="Kruys A."/>
            <person name="Hutchinson M.I."/>
            <person name="Powell A.J."/>
            <person name="Barry K."/>
            <person name="Miller A.N."/>
            <person name="Grigoriev I.V."/>
            <person name="Debuchy R."/>
            <person name="Gladieux P."/>
            <person name="Thoren M.H."/>
            <person name="Johannesson H."/>
        </authorList>
    </citation>
    <scope>NUCLEOTIDE SEQUENCE</scope>
    <source>
        <strain evidence="2">CBS 123565</strain>
    </source>
</reference>
<proteinExistence type="predicted"/>
<organism evidence="2 3">
    <name type="scientific">Trichocladium antarcticum</name>
    <dbReference type="NCBI Taxonomy" id="1450529"/>
    <lineage>
        <taxon>Eukaryota</taxon>
        <taxon>Fungi</taxon>
        <taxon>Dikarya</taxon>
        <taxon>Ascomycota</taxon>
        <taxon>Pezizomycotina</taxon>
        <taxon>Sordariomycetes</taxon>
        <taxon>Sordariomycetidae</taxon>
        <taxon>Sordariales</taxon>
        <taxon>Chaetomiaceae</taxon>
        <taxon>Trichocladium</taxon>
    </lineage>
</organism>
<feature type="domain" description="Aminoglycoside phosphotransferase" evidence="1">
    <location>
        <begin position="196"/>
        <end position="398"/>
    </location>
</feature>
<dbReference type="CDD" id="cd05120">
    <property type="entry name" value="APH_ChoK_like"/>
    <property type="match status" value="1"/>
</dbReference>
<keyword evidence="3" id="KW-1185">Reference proteome</keyword>